<dbReference type="Gene3D" id="3.30.450.20">
    <property type="entry name" value="PAS domain"/>
    <property type="match status" value="2"/>
</dbReference>
<evidence type="ECO:0000256" key="2">
    <source>
        <dbReference type="ARBA" id="ARBA00012438"/>
    </source>
</evidence>
<keyword evidence="14" id="KW-0157">Chromophore</keyword>
<keyword evidence="8" id="KW-0288">FMN</keyword>
<dbReference type="InterPro" id="IPR013767">
    <property type="entry name" value="PAS_fold"/>
</dbReference>
<keyword evidence="5" id="KW-0597">Phosphoprotein</keyword>
<dbReference type="CDD" id="cd00130">
    <property type="entry name" value="PAS"/>
    <property type="match status" value="2"/>
</dbReference>
<keyword evidence="9" id="KW-0808">Transferase</keyword>
<evidence type="ECO:0000313" key="20">
    <source>
        <dbReference type="Proteomes" id="UP000219465"/>
    </source>
</evidence>
<evidence type="ECO:0000256" key="16">
    <source>
        <dbReference type="ARBA" id="ARBA00023170"/>
    </source>
</evidence>
<evidence type="ECO:0000256" key="6">
    <source>
        <dbReference type="ARBA" id="ARBA00022606"/>
    </source>
</evidence>
<dbReference type="RefSeq" id="WP_097109361.1">
    <property type="nucleotide sequence ID" value="NZ_OCPC01000006.1"/>
</dbReference>
<evidence type="ECO:0000313" key="19">
    <source>
        <dbReference type="EMBL" id="SOE18908.1"/>
    </source>
</evidence>
<dbReference type="GO" id="GO:0004673">
    <property type="term" value="F:protein histidine kinase activity"/>
    <property type="evidence" value="ECO:0007669"/>
    <property type="project" value="UniProtKB-EC"/>
</dbReference>
<dbReference type="InterPro" id="IPR000014">
    <property type="entry name" value="PAS"/>
</dbReference>
<keyword evidence="11" id="KW-0547">Nucleotide-binding</keyword>
<accession>A0A286IFK0</accession>
<dbReference type="SMART" id="SM00091">
    <property type="entry name" value="PAS"/>
    <property type="match status" value="2"/>
</dbReference>
<evidence type="ECO:0000256" key="5">
    <source>
        <dbReference type="ARBA" id="ARBA00022553"/>
    </source>
</evidence>
<dbReference type="SUPFAM" id="SSF55785">
    <property type="entry name" value="PYP-like sensor domain (PAS domain)"/>
    <property type="match status" value="2"/>
</dbReference>
<dbReference type="Pfam" id="PF13426">
    <property type="entry name" value="PAS_9"/>
    <property type="match status" value="1"/>
</dbReference>
<proteinExistence type="predicted"/>
<dbReference type="Proteomes" id="UP000219465">
    <property type="component" value="Unassembled WGS sequence"/>
</dbReference>
<dbReference type="GO" id="GO:0009881">
    <property type="term" value="F:photoreceptor activity"/>
    <property type="evidence" value="ECO:0007669"/>
    <property type="project" value="UniProtKB-KW"/>
</dbReference>
<organism evidence="19 20">
    <name type="scientific">Hoeflea halophila</name>
    <dbReference type="NCBI Taxonomy" id="714899"/>
    <lineage>
        <taxon>Bacteria</taxon>
        <taxon>Pseudomonadati</taxon>
        <taxon>Pseudomonadota</taxon>
        <taxon>Alphaproteobacteria</taxon>
        <taxon>Hyphomicrobiales</taxon>
        <taxon>Rhizobiaceae</taxon>
        <taxon>Hoeflea</taxon>
    </lineage>
</organism>
<dbReference type="EC" id="2.7.13.3" evidence="2"/>
<dbReference type="PANTHER" id="PTHR41523">
    <property type="entry name" value="TWO-COMPONENT SYSTEM SENSOR PROTEIN"/>
    <property type="match status" value="1"/>
</dbReference>
<evidence type="ECO:0000256" key="9">
    <source>
        <dbReference type="ARBA" id="ARBA00022679"/>
    </source>
</evidence>
<keyword evidence="12" id="KW-0418">Kinase</keyword>
<evidence type="ECO:0000256" key="7">
    <source>
        <dbReference type="ARBA" id="ARBA00022630"/>
    </source>
</evidence>
<evidence type="ECO:0000256" key="12">
    <source>
        <dbReference type="ARBA" id="ARBA00022777"/>
    </source>
</evidence>
<evidence type="ECO:0000256" key="8">
    <source>
        <dbReference type="ARBA" id="ARBA00022643"/>
    </source>
</evidence>
<keyword evidence="15" id="KW-0843">Virulence</keyword>
<dbReference type="InterPro" id="IPR036890">
    <property type="entry name" value="HATPase_C_sf"/>
</dbReference>
<dbReference type="SMART" id="SM00911">
    <property type="entry name" value="HWE_HK"/>
    <property type="match status" value="1"/>
</dbReference>
<dbReference type="PROSITE" id="PS50112">
    <property type="entry name" value="PAS"/>
    <property type="match status" value="1"/>
</dbReference>
<reference evidence="20" key="1">
    <citation type="submission" date="2017-08" db="EMBL/GenBank/DDBJ databases">
        <authorList>
            <person name="Varghese N."/>
            <person name="Submissions S."/>
        </authorList>
    </citation>
    <scope>NUCLEOTIDE SEQUENCE [LARGE SCALE GENOMIC DNA]</scope>
    <source>
        <strain evidence="20">KCTC 23107</strain>
    </source>
</reference>
<evidence type="ECO:0000256" key="4">
    <source>
        <dbReference type="ARBA" id="ARBA00022543"/>
    </source>
</evidence>
<dbReference type="InterPro" id="IPR035965">
    <property type="entry name" value="PAS-like_dom_sf"/>
</dbReference>
<comment type="catalytic activity">
    <reaction evidence="1">
        <text>ATP + protein L-histidine = ADP + protein N-phospho-L-histidine.</text>
        <dbReference type="EC" id="2.7.13.3"/>
    </reaction>
</comment>
<evidence type="ECO:0000259" key="18">
    <source>
        <dbReference type="PROSITE" id="PS50113"/>
    </source>
</evidence>
<keyword evidence="6" id="KW-0716">Sensory transduction</keyword>
<keyword evidence="7" id="KW-0285">Flavoprotein</keyword>
<evidence type="ECO:0000256" key="1">
    <source>
        <dbReference type="ARBA" id="ARBA00000085"/>
    </source>
</evidence>
<evidence type="ECO:0000256" key="3">
    <source>
        <dbReference type="ARBA" id="ARBA00021740"/>
    </source>
</evidence>
<dbReference type="NCBIfam" id="TIGR00229">
    <property type="entry name" value="sensory_box"/>
    <property type="match status" value="1"/>
</dbReference>
<dbReference type="EMBL" id="OCPC01000006">
    <property type="protein sequence ID" value="SOE18908.1"/>
    <property type="molecule type" value="Genomic_DNA"/>
</dbReference>
<dbReference type="GO" id="GO:0006355">
    <property type="term" value="P:regulation of DNA-templated transcription"/>
    <property type="evidence" value="ECO:0007669"/>
    <property type="project" value="InterPro"/>
</dbReference>
<dbReference type="PANTHER" id="PTHR41523:SF8">
    <property type="entry name" value="ETHYLENE RESPONSE SENSOR PROTEIN"/>
    <property type="match status" value="1"/>
</dbReference>
<feature type="domain" description="PAC" evidence="18">
    <location>
        <begin position="206"/>
        <end position="264"/>
    </location>
</feature>
<dbReference type="GO" id="GO:0005524">
    <property type="term" value="F:ATP binding"/>
    <property type="evidence" value="ECO:0007669"/>
    <property type="project" value="UniProtKB-KW"/>
</dbReference>
<protein>
    <recommendedName>
        <fullName evidence="3">Blue-light-activated histidine kinase</fullName>
        <ecNumber evidence="2">2.7.13.3</ecNumber>
    </recommendedName>
</protein>
<evidence type="ECO:0000256" key="14">
    <source>
        <dbReference type="ARBA" id="ARBA00022991"/>
    </source>
</evidence>
<dbReference type="PROSITE" id="PS50113">
    <property type="entry name" value="PAC"/>
    <property type="match status" value="1"/>
</dbReference>
<evidence type="ECO:0000256" key="10">
    <source>
        <dbReference type="ARBA" id="ARBA00022737"/>
    </source>
</evidence>
<dbReference type="AlphaFoldDB" id="A0A286IFK0"/>
<sequence>MATRIEVQETAGEILAELPCGVVSTLEDGTIVRVNRTFLNWTGLTADVIDNGKRFQELLTVPGRIFYETHFAPLLLMQGGVKEVACQLKRGDKEPIHVLLNSMVVEGRKDLPRLIRTVVFDATDRFKYEQELRRGRNESRQLAAIVQASSDGIVSAGLDGVVRTWNPGATRMFGYTEAEAVGRSVDDLIVPVDRKQEREEKYRKIRSGEHVTFSDTARQHKDGRLVPVEITATPMVDDHGRVIAASLIFRDISDRKLAEEKQRLLMGELNHRVKNLLSVVQVVARQTASVSDATTFGTRLSERLLGLAACQDLLVQSNWQGAELSELVSAQLAHFSDMIGIRIFIDGPEIKISPDVTQGLGMALHELATNAAKYGALSNATGCVKISWQIREDPDLRFSIQWVERGGPPVQIPTREGFGNKVLRRMVEASVKGKVSLDYPPDGLRWKLEAKLSDITAD</sequence>
<gene>
    <name evidence="19" type="ORF">SAMN05877838_3853</name>
</gene>
<dbReference type="InterPro" id="IPR000700">
    <property type="entry name" value="PAS-assoc_C"/>
</dbReference>
<evidence type="ECO:0000256" key="15">
    <source>
        <dbReference type="ARBA" id="ARBA00023026"/>
    </source>
</evidence>
<dbReference type="InterPro" id="IPR001610">
    <property type="entry name" value="PAC"/>
</dbReference>
<name>A0A286IFK0_9HYPH</name>
<keyword evidence="13" id="KW-0067">ATP-binding</keyword>
<dbReference type="OrthoDB" id="341208at2"/>
<keyword evidence="4" id="KW-0600">Photoreceptor protein</keyword>
<evidence type="ECO:0000256" key="11">
    <source>
        <dbReference type="ARBA" id="ARBA00022741"/>
    </source>
</evidence>
<dbReference type="Pfam" id="PF00989">
    <property type="entry name" value="PAS"/>
    <property type="match status" value="1"/>
</dbReference>
<feature type="domain" description="PAS" evidence="17">
    <location>
        <begin position="138"/>
        <end position="208"/>
    </location>
</feature>
<dbReference type="Pfam" id="PF07536">
    <property type="entry name" value="HWE_HK"/>
    <property type="match status" value="1"/>
</dbReference>
<keyword evidence="16" id="KW-0675">Receptor</keyword>
<dbReference type="Gene3D" id="3.30.565.10">
    <property type="entry name" value="Histidine kinase-like ATPase, C-terminal domain"/>
    <property type="match status" value="1"/>
</dbReference>
<evidence type="ECO:0000259" key="17">
    <source>
        <dbReference type="PROSITE" id="PS50112"/>
    </source>
</evidence>
<dbReference type="InterPro" id="IPR011102">
    <property type="entry name" value="Sig_transdc_His_kinase_HWE"/>
</dbReference>
<keyword evidence="10" id="KW-0677">Repeat</keyword>
<evidence type="ECO:0000256" key="13">
    <source>
        <dbReference type="ARBA" id="ARBA00022840"/>
    </source>
</evidence>
<keyword evidence="20" id="KW-1185">Reference proteome</keyword>
<dbReference type="SMART" id="SM00086">
    <property type="entry name" value="PAC"/>
    <property type="match status" value="2"/>
</dbReference>